<gene>
    <name evidence="2" type="ORF">GCM10009019_11360</name>
</gene>
<dbReference type="InterPro" id="IPR055952">
    <property type="entry name" value="DUF7530"/>
</dbReference>
<reference evidence="2 3" key="1">
    <citation type="journal article" date="2019" name="Int. J. Syst. Evol. Microbiol.">
        <title>The Global Catalogue of Microorganisms (GCM) 10K type strain sequencing project: providing services to taxonomists for standard genome sequencing and annotation.</title>
        <authorList>
            <consortium name="The Broad Institute Genomics Platform"/>
            <consortium name="The Broad Institute Genome Sequencing Center for Infectious Disease"/>
            <person name="Wu L."/>
            <person name="Ma J."/>
        </authorList>
    </citation>
    <scope>NUCLEOTIDE SEQUENCE [LARGE SCALE GENOMIC DNA]</scope>
    <source>
        <strain evidence="2 3">JCM 16327</strain>
    </source>
</reference>
<comment type="caution">
    <text evidence="2">The sequence shown here is derived from an EMBL/GenBank/DDBJ whole genome shotgun (WGS) entry which is preliminary data.</text>
</comment>
<dbReference type="Proteomes" id="UP001500194">
    <property type="component" value="Unassembled WGS sequence"/>
</dbReference>
<dbReference type="GeneID" id="68571737"/>
<protein>
    <submittedName>
        <fullName evidence="2">Uncharacterized protein</fullName>
    </submittedName>
</protein>
<accession>A0AAV3T0Z6</accession>
<feature type="transmembrane region" description="Helical" evidence="1">
    <location>
        <begin position="86"/>
        <end position="113"/>
    </location>
</feature>
<dbReference type="Pfam" id="PF24374">
    <property type="entry name" value="DUF7530"/>
    <property type="match status" value="1"/>
</dbReference>
<evidence type="ECO:0000313" key="3">
    <source>
        <dbReference type="Proteomes" id="UP001500194"/>
    </source>
</evidence>
<organism evidence="2 3">
    <name type="scientific">Salarchaeum japonicum</name>
    <dbReference type="NCBI Taxonomy" id="555573"/>
    <lineage>
        <taxon>Archaea</taxon>
        <taxon>Methanobacteriati</taxon>
        <taxon>Methanobacteriota</taxon>
        <taxon>Stenosarchaea group</taxon>
        <taxon>Halobacteria</taxon>
        <taxon>Halobacteriales</taxon>
        <taxon>Halobacteriaceae</taxon>
    </lineage>
</organism>
<name>A0AAV3T0Z6_9EURY</name>
<feature type="transmembrane region" description="Helical" evidence="1">
    <location>
        <begin position="56"/>
        <end position="74"/>
    </location>
</feature>
<sequence length="227" mass="24034">MSDRYGRTWVYESIVGAIPGLSLPDRLAVAVQFVLFEALVLAAAAAYGYWNAVVPGTVAVAVAAAGSAFMLDMGRRVRTLSLPDDYTRLLFGSSVEVVLGVLAYVALVTYLFVVDPRDGATLLEQLFGPSPAAPAVALALLVLWDVCYRIGTGWWAAVLAAYRELRYSFDGETAAELRALDSRNVGFALLQLVLVPLLGDQPVLALAVAGHVLAVGSVVAVARFSSS</sequence>
<evidence type="ECO:0000256" key="1">
    <source>
        <dbReference type="SAM" id="Phobius"/>
    </source>
</evidence>
<dbReference type="AlphaFoldDB" id="A0AAV3T0Z6"/>
<proteinExistence type="predicted"/>
<dbReference type="RefSeq" id="WP_227261162.1">
    <property type="nucleotide sequence ID" value="NZ_BAAADU010000002.1"/>
</dbReference>
<feature type="transmembrane region" description="Helical" evidence="1">
    <location>
        <begin position="204"/>
        <end position="224"/>
    </location>
</feature>
<keyword evidence="3" id="KW-1185">Reference proteome</keyword>
<keyword evidence="1" id="KW-0472">Membrane</keyword>
<evidence type="ECO:0000313" key="2">
    <source>
        <dbReference type="EMBL" id="GAA0650277.1"/>
    </source>
</evidence>
<feature type="transmembrane region" description="Helical" evidence="1">
    <location>
        <begin position="27"/>
        <end position="50"/>
    </location>
</feature>
<feature type="transmembrane region" description="Helical" evidence="1">
    <location>
        <begin position="133"/>
        <end position="162"/>
    </location>
</feature>
<keyword evidence="1" id="KW-1133">Transmembrane helix</keyword>
<keyword evidence="1" id="KW-0812">Transmembrane</keyword>
<dbReference type="EMBL" id="BAAADU010000002">
    <property type="protein sequence ID" value="GAA0650277.1"/>
    <property type="molecule type" value="Genomic_DNA"/>
</dbReference>